<gene>
    <name evidence="6" type="ORF">Vau01_109600</name>
</gene>
<evidence type="ECO:0000256" key="4">
    <source>
        <dbReference type="SAM" id="MobiDB-lite"/>
    </source>
</evidence>
<dbReference type="InterPro" id="IPR029063">
    <property type="entry name" value="SAM-dependent_MTases_sf"/>
</dbReference>
<evidence type="ECO:0000313" key="6">
    <source>
        <dbReference type="EMBL" id="GIJ63444.1"/>
    </source>
</evidence>
<evidence type="ECO:0000313" key="7">
    <source>
        <dbReference type="Proteomes" id="UP000612585"/>
    </source>
</evidence>
<dbReference type="Proteomes" id="UP000612585">
    <property type="component" value="Unassembled WGS sequence"/>
</dbReference>
<reference evidence="6" key="1">
    <citation type="submission" date="2021-01" db="EMBL/GenBank/DDBJ databases">
        <title>Whole genome shotgun sequence of Virgisporangium aurantiacum NBRC 16421.</title>
        <authorList>
            <person name="Komaki H."/>
            <person name="Tamura T."/>
        </authorList>
    </citation>
    <scope>NUCLEOTIDE SEQUENCE</scope>
    <source>
        <strain evidence="6">NBRC 16421</strain>
    </source>
</reference>
<proteinExistence type="inferred from homology"/>
<feature type="region of interest" description="Disordered" evidence="4">
    <location>
        <begin position="1"/>
        <end position="32"/>
    </location>
</feature>
<sequence length="312" mass="34424">MSDHTRMASRSRDGHTSGSAVATTRSAATPSWVHTSAAPLQAAISGIGQDHIGPVATLWPTGQDSDAAQRTGRYVPQTQCHPQRTRPALAAQAIERYSRPGQTVFDPFVGSGTTVVEAVHAGRRAIGVDIDPRWVELTERNLDHARRHGATGTAMIVRGDARHLQPVPRRLRGAVDLVLATPPIRLHPPPGYPARRWSNADLVGQLETDLKLSFASWIPLLHPGTTIVLTSRLLHRAHQMLDLTVPIAYAAEWAGLDLVERVAALNVPIRDTSRLRPITRSRRRASRPRVIHDNVLVYRVPDVPPTWWRGRR</sequence>
<dbReference type="GO" id="GO:0032259">
    <property type="term" value="P:methylation"/>
    <property type="evidence" value="ECO:0007669"/>
    <property type="project" value="UniProtKB-KW"/>
</dbReference>
<dbReference type="GO" id="GO:0008170">
    <property type="term" value="F:N-methyltransferase activity"/>
    <property type="evidence" value="ECO:0007669"/>
    <property type="project" value="InterPro"/>
</dbReference>
<evidence type="ECO:0000256" key="1">
    <source>
        <dbReference type="ARBA" id="ARBA00022603"/>
    </source>
</evidence>
<dbReference type="CDD" id="cd02440">
    <property type="entry name" value="AdoMet_MTases"/>
    <property type="match status" value="1"/>
</dbReference>
<dbReference type="Pfam" id="PF01555">
    <property type="entry name" value="N6_N4_Mtase"/>
    <property type="match status" value="1"/>
</dbReference>
<dbReference type="PANTHER" id="PTHR13370">
    <property type="entry name" value="RNA METHYLASE-RELATED"/>
    <property type="match status" value="1"/>
</dbReference>
<dbReference type="GO" id="GO:0003677">
    <property type="term" value="F:DNA binding"/>
    <property type="evidence" value="ECO:0007669"/>
    <property type="project" value="InterPro"/>
</dbReference>
<accession>A0A8J4E6P4</accession>
<dbReference type="EMBL" id="BOPG01000095">
    <property type="protein sequence ID" value="GIJ63444.1"/>
    <property type="molecule type" value="Genomic_DNA"/>
</dbReference>
<feature type="compositionally biased region" description="Polar residues" evidence="4">
    <location>
        <begin position="16"/>
        <end position="32"/>
    </location>
</feature>
<evidence type="ECO:0000256" key="2">
    <source>
        <dbReference type="ARBA" id="ARBA00022679"/>
    </source>
</evidence>
<dbReference type="InterPro" id="IPR001091">
    <property type="entry name" value="RM_Methyltransferase"/>
</dbReference>
<dbReference type="GO" id="GO:0005737">
    <property type="term" value="C:cytoplasm"/>
    <property type="evidence" value="ECO:0007669"/>
    <property type="project" value="TreeGrafter"/>
</dbReference>
<dbReference type="PANTHER" id="PTHR13370:SF3">
    <property type="entry name" value="TRNA (GUANINE(10)-N2)-METHYLTRANSFERASE HOMOLOG"/>
    <property type="match status" value="1"/>
</dbReference>
<feature type="domain" description="DNA methylase N-4/N-6" evidence="5">
    <location>
        <begin position="57"/>
        <end position="139"/>
    </location>
</feature>
<dbReference type="Gene3D" id="3.40.50.150">
    <property type="entry name" value="Vaccinia Virus protein VP39"/>
    <property type="match status" value="1"/>
</dbReference>
<dbReference type="SUPFAM" id="SSF53335">
    <property type="entry name" value="S-adenosyl-L-methionine-dependent methyltransferases"/>
    <property type="match status" value="1"/>
</dbReference>
<name>A0A8J4E6P4_9ACTN</name>
<keyword evidence="2" id="KW-0808">Transferase</keyword>
<evidence type="ECO:0000259" key="5">
    <source>
        <dbReference type="Pfam" id="PF01555"/>
    </source>
</evidence>
<comment type="similarity">
    <text evidence="3">Belongs to the N(4)/N(6)-methyltransferase family.</text>
</comment>
<dbReference type="EC" id="2.1.1.-" evidence="3"/>
<organism evidence="6 7">
    <name type="scientific">Virgisporangium aurantiacum</name>
    <dbReference type="NCBI Taxonomy" id="175570"/>
    <lineage>
        <taxon>Bacteria</taxon>
        <taxon>Bacillati</taxon>
        <taxon>Actinomycetota</taxon>
        <taxon>Actinomycetes</taxon>
        <taxon>Micromonosporales</taxon>
        <taxon>Micromonosporaceae</taxon>
        <taxon>Virgisporangium</taxon>
    </lineage>
</organism>
<evidence type="ECO:0000256" key="3">
    <source>
        <dbReference type="RuleBase" id="RU362026"/>
    </source>
</evidence>
<dbReference type="PRINTS" id="PR00508">
    <property type="entry name" value="S21N4MTFRASE"/>
</dbReference>
<keyword evidence="1" id="KW-0489">Methyltransferase</keyword>
<dbReference type="GO" id="GO:0009007">
    <property type="term" value="F:site-specific DNA-methyltransferase (adenine-specific) activity"/>
    <property type="evidence" value="ECO:0007669"/>
    <property type="project" value="TreeGrafter"/>
</dbReference>
<dbReference type="AlphaFoldDB" id="A0A8J4E6P4"/>
<dbReference type="InterPro" id="IPR002941">
    <property type="entry name" value="DNA_methylase_N4/N6"/>
</dbReference>
<protein>
    <recommendedName>
        <fullName evidence="3">Methyltransferase</fullName>
        <ecNumber evidence="3">2.1.1.-</ecNumber>
    </recommendedName>
</protein>
<feature type="compositionally biased region" description="Basic and acidic residues" evidence="4">
    <location>
        <begin position="1"/>
        <end position="15"/>
    </location>
</feature>
<comment type="caution">
    <text evidence="6">The sequence shown here is derived from an EMBL/GenBank/DDBJ whole genome shotgun (WGS) entry which is preliminary data.</text>
</comment>
<keyword evidence="7" id="KW-1185">Reference proteome</keyword>